<accession>A0ABW2HW83</accession>
<evidence type="ECO:0000259" key="2">
    <source>
        <dbReference type="PROSITE" id="PS50801"/>
    </source>
</evidence>
<dbReference type="Gene3D" id="3.30.565.10">
    <property type="entry name" value="Histidine kinase-like ATPase, C-terminal domain"/>
    <property type="match status" value="1"/>
</dbReference>
<evidence type="ECO:0000313" key="4">
    <source>
        <dbReference type="Proteomes" id="UP001596548"/>
    </source>
</evidence>
<keyword evidence="1" id="KW-0418">Kinase</keyword>
<dbReference type="CDD" id="cd16936">
    <property type="entry name" value="HATPase_RsbW-like"/>
    <property type="match status" value="1"/>
</dbReference>
<dbReference type="InterPro" id="IPR050267">
    <property type="entry name" value="Anti-sigma-factor_SerPK"/>
</dbReference>
<sequence length="230" mass="24127">MSSEVRHLVDDARPVPVVRLGGVLDGTTAGTVRDVLLDVLAGQPPAILVDVGELEIGEAGAVGVLREVARDTRWWPAAHLTLRHADAEAWQGSGWDVRNDGAGPPADDRRLSLELEPQVSAARHCRAVITEAGRRWGRAELVGSACIVATELVNNVVAHARTPMVVLVATTGDGLSVAVRDRSPHLPAYQGAPVSPTAPGGRGMLLIDAVASRWGSLPLADGKVVWALLG</sequence>
<keyword evidence="3" id="KW-0547">Nucleotide-binding</keyword>
<dbReference type="Gene3D" id="3.30.750.24">
    <property type="entry name" value="STAS domain"/>
    <property type="match status" value="1"/>
</dbReference>
<keyword evidence="1" id="KW-0808">Transferase</keyword>
<dbReference type="GO" id="GO:0005524">
    <property type="term" value="F:ATP binding"/>
    <property type="evidence" value="ECO:0007669"/>
    <property type="project" value="UniProtKB-KW"/>
</dbReference>
<feature type="domain" description="STAS" evidence="2">
    <location>
        <begin position="17"/>
        <end position="82"/>
    </location>
</feature>
<dbReference type="Pfam" id="PF13581">
    <property type="entry name" value="HATPase_c_2"/>
    <property type="match status" value="1"/>
</dbReference>
<organism evidence="3 4">
    <name type="scientific">Paractinoplanes rhizophilus</name>
    <dbReference type="NCBI Taxonomy" id="1416877"/>
    <lineage>
        <taxon>Bacteria</taxon>
        <taxon>Bacillati</taxon>
        <taxon>Actinomycetota</taxon>
        <taxon>Actinomycetes</taxon>
        <taxon>Micromonosporales</taxon>
        <taxon>Micromonosporaceae</taxon>
        <taxon>Paractinoplanes</taxon>
    </lineage>
</organism>
<dbReference type="InterPro" id="IPR003594">
    <property type="entry name" value="HATPase_dom"/>
</dbReference>
<keyword evidence="3" id="KW-0067">ATP-binding</keyword>
<gene>
    <name evidence="3" type="ORF">ACFQS1_26010</name>
</gene>
<dbReference type="RefSeq" id="WP_378973074.1">
    <property type="nucleotide sequence ID" value="NZ_JBHTBJ010000022.1"/>
</dbReference>
<dbReference type="PANTHER" id="PTHR35526:SF3">
    <property type="entry name" value="ANTI-SIGMA-F FACTOR RSBW"/>
    <property type="match status" value="1"/>
</dbReference>
<reference evidence="4" key="1">
    <citation type="journal article" date="2019" name="Int. J. Syst. Evol. Microbiol.">
        <title>The Global Catalogue of Microorganisms (GCM) 10K type strain sequencing project: providing services to taxonomists for standard genome sequencing and annotation.</title>
        <authorList>
            <consortium name="The Broad Institute Genomics Platform"/>
            <consortium name="The Broad Institute Genome Sequencing Center for Infectious Disease"/>
            <person name="Wu L."/>
            <person name="Ma J."/>
        </authorList>
    </citation>
    <scope>NUCLEOTIDE SEQUENCE [LARGE SCALE GENOMIC DNA]</scope>
    <source>
        <strain evidence="4">XZYJT-10</strain>
    </source>
</reference>
<dbReference type="InterPro" id="IPR002645">
    <property type="entry name" value="STAS_dom"/>
</dbReference>
<comment type="caution">
    <text evidence="3">The sequence shown here is derived from an EMBL/GenBank/DDBJ whole genome shotgun (WGS) entry which is preliminary data.</text>
</comment>
<dbReference type="InterPro" id="IPR036890">
    <property type="entry name" value="HATPase_C_sf"/>
</dbReference>
<keyword evidence="4" id="KW-1185">Reference proteome</keyword>
<evidence type="ECO:0000256" key="1">
    <source>
        <dbReference type="ARBA" id="ARBA00022527"/>
    </source>
</evidence>
<dbReference type="PROSITE" id="PS50801">
    <property type="entry name" value="STAS"/>
    <property type="match status" value="1"/>
</dbReference>
<name>A0ABW2HW83_9ACTN</name>
<dbReference type="Proteomes" id="UP001596548">
    <property type="component" value="Unassembled WGS sequence"/>
</dbReference>
<dbReference type="SUPFAM" id="SSF52091">
    <property type="entry name" value="SpoIIaa-like"/>
    <property type="match status" value="1"/>
</dbReference>
<dbReference type="EMBL" id="JBHTBJ010000022">
    <property type="protein sequence ID" value="MFC7277464.1"/>
    <property type="molecule type" value="Genomic_DNA"/>
</dbReference>
<dbReference type="PANTHER" id="PTHR35526">
    <property type="entry name" value="ANTI-SIGMA-F FACTOR RSBW-RELATED"/>
    <property type="match status" value="1"/>
</dbReference>
<proteinExistence type="predicted"/>
<evidence type="ECO:0000313" key="3">
    <source>
        <dbReference type="EMBL" id="MFC7277464.1"/>
    </source>
</evidence>
<keyword evidence="1" id="KW-0723">Serine/threonine-protein kinase</keyword>
<protein>
    <submittedName>
        <fullName evidence="3">ATP-binding protein</fullName>
    </submittedName>
</protein>
<dbReference type="InterPro" id="IPR036513">
    <property type="entry name" value="STAS_dom_sf"/>
</dbReference>